<feature type="domain" description="START" evidence="6">
    <location>
        <begin position="1"/>
        <end position="145"/>
    </location>
</feature>
<protein>
    <recommendedName>
        <fullName evidence="6">START domain-containing protein</fullName>
    </recommendedName>
</protein>
<proteinExistence type="predicted"/>
<dbReference type="OrthoDB" id="6159439at2759"/>
<dbReference type="PANTHER" id="PTHR45654:SF77">
    <property type="entry name" value="HOMEOBOX-LEUCINE ZIPPER PROTEIN MERISTEM L1"/>
    <property type="match status" value="1"/>
</dbReference>
<evidence type="ECO:0000256" key="5">
    <source>
        <dbReference type="ARBA" id="ARBA00023242"/>
    </source>
</evidence>
<organism evidence="7 8">
    <name type="scientific">Trifolium subterraneum</name>
    <name type="common">Subterranean clover</name>
    <dbReference type="NCBI Taxonomy" id="3900"/>
    <lineage>
        <taxon>Eukaryota</taxon>
        <taxon>Viridiplantae</taxon>
        <taxon>Streptophyta</taxon>
        <taxon>Embryophyta</taxon>
        <taxon>Tracheophyta</taxon>
        <taxon>Spermatophyta</taxon>
        <taxon>Magnoliopsida</taxon>
        <taxon>eudicotyledons</taxon>
        <taxon>Gunneridae</taxon>
        <taxon>Pentapetalae</taxon>
        <taxon>rosids</taxon>
        <taxon>fabids</taxon>
        <taxon>Fabales</taxon>
        <taxon>Fabaceae</taxon>
        <taxon>Papilionoideae</taxon>
        <taxon>50 kb inversion clade</taxon>
        <taxon>NPAAA clade</taxon>
        <taxon>Hologalegina</taxon>
        <taxon>IRL clade</taxon>
        <taxon>Trifolieae</taxon>
        <taxon>Trifolium</taxon>
    </lineage>
</organism>
<keyword evidence="1" id="KW-0805">Transcription regulation</keyword>
<dbReference type="GO" id="GO:0003677">
    <property type="term" value="F:DNA binding"/>
    <property type="evidence" value="ECO:0007669"/>
    <property type="project" value="UniProtKB-KW"/>
</dbReference>
<dbReference type="Pfam" id="PF25797">
    <property type="entry name" value="PDF2_C"/>
    <property type="match status" value="1"/>
</dbReference>
<gene>
    <name evidence="7" type="ORF">TSUD_115900</name>
</gene>
<evidence type="ECO:0000256" key="2">
    <source>
        <dbReference type="ARBA" id="ARBA00023125"/>
    </source>
</evidence>
<dbReference type="AlphaFoldDB" id="A0A2Z6LZV6"/>
<keyword evidence="4" id="KW-0804">Transcription</keyword>
<dbReference type="Pfam" id="PF01852">
    <property type="entry name" value="START"/>
    <property type="match status" value="1"/>
</dbReference>
<dbReference type="PANTHER" id="PTHR45654">
    <property type="entry name" value="HOMEOBOX-LEUCINE ZIPPER PROTEIN MERISTEM L1"/>
    <property type="match status" value="1"/>
</dbReference>
<reference evidence="8" key="1">
    <citation type="journal article" date="2017" name="Front. Plant Sci.">
        <title>Climate Clever Clovers: New Paradigm to Reduce the Environmental Footprint of Ruminants by Breeding Low Methanogenic Forages Utilizing Haplotype Variation.</title>
        <authorList>
            <person name="Kaur P."/>
            <person name="Appels R."/>
            <person name="Bayer P.E."/>
            <person name="Keeble-Gagnere G."/>
            <person name="Wang J."/>
            <person name="Hirakawa H."/>
            <person name="Shirasawa K."/>
            <person name="Vercoe P."/>
            <person name="Stefanova K."/>
            <person name="Durmic Z."/>
            <person name="Nichols P."/>
            <person name="Revell C."/>
            <person name="Isobe S.N."/>
            <person name="Edwards D."/>
            <person name="Erskine W."/>
        </authorList>
    </citation>
    <scope>NUCLEOTIDE SEQUENCE [LARGE SCALE GENOMIC DNA]</scope>
    <source>
        <strain evidence="8">cv. Daliak</strain>
    </source>
</reference>
<name>A0A2Z6LZV6_TRISU</name>
<keyword evidence="2" id="KW-0238">DNA-binding</keyword>
<evidence type="ECO:0000259" key="6">
    <source>
        <dbReference type="PROSITE" id="PS50848"/>
    </source>
</evidence>
<dbReference type="GO" id="GO:0008289">
    <property type="term" value="F:lipid binding"/>
    <property type="evidence" value="ECO:0007669"/>
    <property type="project" value="InterPro"/>
</dbReference>
<evidence type="ECO:0000313" key="8">
    <source>
        <dbReference type="Proteomes" id="UP000242715"/>
    </source>
</evidence>
<evidence type="ECO:0000313" key="7">
    <source>
        <dbReference type="EMBL" id="GAU24866.1"/>
    </source>
</evidence>
<accession>A0A2Z6LZV6</accession>
<evidence type="ECO:0000256" key="1">
    <source>
        <dbReference type="ARBA" id="ARBA00023015"/>
    </source>
</evidence>
<keyword evidence="8" id="KW-1185">Reference proteome</keyword>
<dbReference type="SUPFAM" id="SSF55961">
    <property type="entry name" value="Bet v1-like"/>
    <property type="match status" value="2"/>
</dbReference>
<keyword evidence="5" id="KW-0539">Nucleus</keyword>
<sequence>MFCGIVSRAATLNILSTGVAGNYDGALQVMSAEFQVASPSIPTLENYFVRYCKLLPNRIWVVTDVPLDNFSPSPNSSISKTKRRVSGCLIQELPHGYSKVTWIEHLEVDNNEVQTIYTPLINSGLVFGAKRWIAILQRQCERLVCSMSRNIPIAGNIGVTMTNAGKESMLRLAGRMVTSFCTSIGASTAHAWTNLPSNGSEEIKVMTRKYMDESGSDRPSDVVLSTATSFWLPIPPKRVFEFLRNESSRSQTEQKRLYNIDL</sequence>
<dbReference type="InterPro" id="IPR002913">
    <property type="entry name" value="START_lipid-bd_dom"/>
</dbReference>
<dbReference type="PROSITE" id="PS50848">
    <property type="entry name" value="START"/>
    <property type="match status" value="1"/>
</dbReference>
<dbReference type="Proteomes" id="UP000242715">
    <property type="component" value="Unassembled WGS sequence"/>
</dbReference>
<dbReference type="InterPro" id="IPR057993">
    <property type="entry name" value="HD-Zip_IV_C"/>
</dbReference>
<dbReference type="InterPro" id="IPR042160">
    <property type="entry name" value="HD-Zip_IV"/>
</dbReference>
<evidence type="ECO:0000256" key="4">
    <source>
        <dbReference type="ARBA" id="ARBA00023163"/>
    </source>
</evidence>
<dbReference type="EMBL" id="DF973298">
    <property type="protein sequence ID" value="GAU24866.1"/>
    <property type="molecule type" value="Genomic_DNA"/>
</dbReference>
<evidence type="ECO:0000256" key="3">
    <source>
        <dbReference type="ARBA" id="ARBA00023155"/>
    </source>
</evidence>
<keyword evidence="3" id="KW-0371">Homeobox</keyword>